<dbReference type="STRING" id="73230.A0A2B7ZGL6"/>
<dbReference type="AlphaFoldDB" id="A0A2B7ZGL6"/>
<dbReference type="HAMAP" id="MF_01678">
    <property type="entry name" value="Salvage_MtnA"/>
    <property type="match status" value="1"/>
</dbReference>
<comment type="caution">
    <text evidence="7">The sequence shown here is derived from an EMBL/GenBank/DDBJ whole genome shotgun (WGS) entry which is preliminary data.</text>
</comment>
<dbReference type="EC" id="5.3.1.23" evidence="6"/>
<dbReference type="InterPro" id="IPR037171">
    <property type="entry name" value="NagB/RpiA_transferase-like"/>
</dbReference>
<evidence type="ECO:0000256" key="2">
    <source>
        <dbReference type="ARBA" id="ARBA00022605"/>
    </source>
</evidence>
<evidence type="ECO:0000313" key="7">
    <source>
        <dbReference type="EMBL" id="PGH32313.1"/>
    </source>
</evidence>
<evidence type="ECO:0000256" key="6">
    <source>
        <dbReference type="HAMAP-Rule" id="MF_03119"/>
    </source>
</evidence>
<dbReference type="PANTHER" id="PTHR43475">
    <property type="entry name" value="METHYLTHIORIBOSE-1-PHOSPHATE ISOMERASE"/>
    <property type="match status" value="1"/>
</dbReference>
<evidence type="ECO:0000256" key="5">
    <source>
        <dbReference type="ARBA" id="ARBA00023242"/>
    </source>
</evidence>
<dbReference type="Pfam" id="PF01008">
    <property type="entry name" value="IF-2B"/>
    <property type="match status" value="1"/>
</dbReference>
<dbReference type="VEuPathDB" id="FungiDB:EMCG_04975"/>
<gene>
    <name evidence="6" type="primary">MRI1</name>
    <name evidence="7" type="ORF">GX50_04908</name>
</gene>
<feature type="active site" description="Proton donor" evidence="6">
    <location>
        <position position="261"/>
    </location>
</feature>
<keyword evidence="1 6" id="KW-0963">Cytoplasm</keyword>
<dbReference type="GO" id="GO:0005737">
    <property type="term" value="C:cytoplasm"/>
    <property type="evidence" value="ECO:0007669"/>
    <property type="project" value="UniProtKB-SubCell"/>
</dbReference>
<comment type="pathway">
    <text evidence="6">Amino-acid biosynthesis; L-methionine biosynthesis via salvage pathway; L-methionine from S-methyl-5-thio-alpha-D-ribose 1-phosphate: step 1/6.</text>
</comment>
<dbReference type="Proteomes" id="UP000226031">
    <property type="component" value="Unassembled WGS sequence"/>
</dbReference>
<keyword evidence="5 6" id="KW-0539">Nucleus</keyword>
<dbReference type="SUPFAM" id="SSF100950">
    <property type="entry name" value="NagB/RpiA/CoA transferase-like"/>
    <property type="match status" value="1"/>
</dbReference>
<name>A0A2B7ZGL6_9EURO</name>
<proteinExistence type="inferred from homology"/>
<dbReference type="GO" id="GO:0046523">
    <property type="term" value="F:S-methyl-5-thioribose-1-phosphate isomerase activity"/>
    <property type="evidence" value="ECO:0007669"/>
    <property type="project" value="UniProtKB-UniRule"/>
</dbReference>
<dbReference type="PANTHER" id="PTHR43475:SF1">
    <property type="entry name" value="METHYLTHIORIBOSE-1-PHOSPHATE ISOMERASE"/>
    <property type="match status" value="1"/>
</dbReference>
<dbReference type="InterPro" id="IPR011559">
    <property type="entry name" value="Initiation_fac_2B_a/b/d"/>
</dbReference>
<dbReference type="FunFam" id="3.40.50.10470:FF:000003">
    <property type="entry name" value="Methylthioribose-1-phosphate isomerase"/>
    <property type="match status" value="1"/>
</dbReference>
<evidence type="ECO:0000256" key="1">
    <source>
        <dbReference type="ARBA" id="ARBA00022490"/>
    </source>
</evidence>
<dbReference type="Gene3D" id="3.40.50.10470">
    <property type="entry name" value="Translation initiation factor eif-2b, domain 2"/>
    <property type="match status" value="1"/>
</dbReference>
<dbReference type="NCBIfam" id="TIGR00524">
    <property type="entry name" value="eIF-2B_rel"/>
    <property type="match status" value="1"/>
</dbReference>
<protein>
    <recommendedName>
        <fullName evidence="6">Methylthioribose-1-phosphate isomerase</fullName>
        <shortName evidence="6">M1Pi</shortName>
        <shortName evidence="6">MTR-1-P isomerase</shortName>
        <ecNumber evidence="6">5.3.1.23</ecNumber>
    </recommendedName>
    <alternativeName>
        <fullName evidence="6">S-methyl-5-thioribose-1-phosphate isomerase</fullName>
    </alternativeName>
    <alternativeName>
        <fullName evidence="6">Translation initiation factor eIF-2B subunit alpha/beta/delta-like protein</fullName>
    </alternativeName>
</protein>
<dbReference type="EMBL" id="PDND01000097">
    <property type="protein sequence ID" value="PGH32313.1"/>
    <property type="molecule type" value="Genomic_DNA"/>
</dbReference>
<keyword evidence="8" id="KW-1185">Reference proteome</keyword>
<evidence type="ECO:0000256" key="4">
    <source>
        <dbReference type="ARBA" id="ARBA00023235"/>
    </source>
</evidence>
<dbReference type="InterPro" id="IPR005251">
    <property type="entry name" value="IF-M1Pi"/>
</dbReference>
<dbReference type="InterPro" id="IPR000649">
    <property type="entry name" value="IF-2B-related"/>
</dbReference>
<reference evidence="7 8" key="1">
    <citation type="submission" date="2017-10" db="EMBL/GenBank/DDBJ databases">
        <title>Comparative genomics in systemic dimorphic fungi from Ajellomycetaceae.</title>
        <authorList>
            <person name="Munoz J.F."/>
            <person name="Mcewen J.G."/>
            <person name="Clay O.K."/>
            <person name="Cuomo C.A."/>
        </authorList>
    </citation>
    <scope>NUCLEOTIDE SEQUENCE [LARGE SCALE GENOMIC DNA]</scope>
    <source>
        <strain evidence="7 8">UAMH4076</strain>
    </source>
</reference>
<evidence type="ECO:0000256" key="3">
    <source>
        <dbReference type="ARBA" id="ARBA00023167"/>
    </source>
</evidence>
<accession>A0A2B7ZGL6</accession>
<keyword evidence="4 6" id="KW-0413">Isomerase</keyword>
<dbReference type="FunFam" id="1.20.120.420:FF:000003">
    <property type="entry name" value="Methylthioribose-1-phosphate isomerase"/>
    <property type="match status" value="1"/>
</dbReference>
<comment type="subcellular location">
    <subcellularLocation>
        <location evidence="6">Cytoplasm</location>
    </subcellularLocation>
    <subcellularLocation>
        <location evidence="6">Nucleus</location>
    </subcellularLocation>
</comment>
<keyword evidence="3 6" id="KW-0486">Methionine biosynthesis</keyword>
<dbReference type="InterPro" id="IPR042529">
    <property type="entry name" value="IF_2B-like_C"/>
</dbReference>
<dbReference type="Gene3D" id="1.20.120.420">
    <property type="entry name" value="translation initiation factor eif-2b, domain 1"/>
    <property type="match status" value="1"/>
</dbReference>
<dbReference type="GO" id="GO:0019509">
    <property type="term" value="P:L-methionine salvage from methylthioadenosine"/>
    <property type="evidence" value="ECO:0007669"/>
    <property type="project" value="UniProtKB-UniRule"/>
</dbReference>
<dbReference type="NCBIfam" id="NF004326">
    <property type="entry name" value="PRK05720.1"/>
    <property type="match status" value="1"/>
</dbReference>
<evidence type="ECO:0000313" key="8">
    <source>
        <dbReference type="Proteomes" id="UP000226031"/>
    </source>
</evidence>
<dbReference type="UniPathway" id="UPA00904">
    <property type="reaction ID" value="UER00874"/>
</dbReference>
<keyword evidence="2 6" id="KW-0028">Amino-acid biosynthesis</keyword>
<organism evidence="7 8">
    <name type="scientific">[Emmonsia] crescens</name>
    <dbReference type="NCBI Taxonomy" id="73230"/>
    <lineage>
        <taxon>Eukaryota</taxon>
        <taxon>Fungi</taxon>
        <taxon>Dikarya</taxon>
        <taxon>Ascomycota</taxon>
        <taxon>Pezizomycotina</taxon>
        <taxon>Eurotiomycetes</taxon>
        <taxon>Eurotiomycetidae</taxon>
        <taxon>Onygenales</taxon>
        <taxon>Ajellomycetaceae</taxon>
        <taxon>Emergomyces</taxon>
    </lineage>
</organism>
<feature type="site" description="Transition state stabilizer" evidence="6">
    <location>
        <position position="175"/>
    </location>
</feature>
<dbReference type="NCBIfam" id="TIGR00512">
    <property type="entry name" value="salvage_mtnA"/>
    <property type="match status" value="1"/>
</dbReference>
<dbReference type="GO" id="GO:0005634">
    <property type="term" value="C:nucleus"/>
    <property type="evidence" value="ECO:0007669"/>
    <property type="project" value="UniProtKB-SubCell"/>
</dbReference>
<sequence>MPLAAITYTRGTLRILNQLLLPHQTTYDPLQSARDAWHAIHDMRVRGAPAIAIVAALSLAVELHALASSNQLSAEPKEVELFIREKLEYLVSSRPTAVNLAEAARRLGGVVTGRAGAQGVGGKEVAEAYIEAAERMLEDDVRDNRAIGEFGARWVLDNAVATGSEKGKVAVLTHCNTGSLATAGYGTALGVIRSLHSTGSLERAYCTETRPYNQGSRLTAFELVHDNIPATLITDNMAAALLARRSAGSGASASAIIVGADRVAANGDTANKIGTYGLAVLAKYHGVKFLVAAPRTTIDMNTETGADIVIEERPKQEVTRIRGPRVGEEGNGLGAMETITIAADGIDVWNPAFDVTPAALIDGIITEVGVVEKDGNGVFHLERVFE</sequence>
<comment type="function">
    <text evidence="6">Catalyzes the interconversion of methylthioribose-1-phosphate (MTR-1-P) into methylthioribulose-1-phosphate (MTRu-1-P).</text>
</comment>
<comment type="similarity">
    <text evidence="6">Belongs to the eIF-2B alpha/beta/delta subunits family. MtnA subfamily.</text>
</comment>
<dbReference type="InterPro" id="IPR027363">
    <property type="entry name" value="M1Pi_N"/>
</dbReference>
<comment type="catalytic activity">
    <reaction evidence="6">
        <text>5-(methylsulfanyl)-alpha-D-ribose 1-phosphate = 5-(methylsulfanyl)-D-ribulose 1-phosphate</text>
        <dbReference type="Rhea" id="RHEA:19989"/>
        <dbReference type="ChEBI" id="CHEBI:58533"/>
        <dbReference type="ChEBI" id="CHEBI:58548"/>
        <dbReference type="EC" id="5.3.1.23"/>
    </reaction>
</comment>